<feature type="repeat" description="ANK" evidence="3">
    <location>
        <begin position="551"/>
        <end position="583"/>
    </location>
</feature>
<gene>
    <name evidence="4" type="ORF">A1O1_03347</name>
</gene>
<dbReference type="PANTHER" id="PTHR24123">
    <property type="entry name" value="ANKYRIN REPEAT-CONTAINING"/>
    <property type="match status" value="1"/>
</dbReference>
<comment type="caution">
    <text evidence="4">The sequence shown here is derived from an EMBL/GenBank/DDBJ whole genome shotgun (WGS) entry which is preliminary data.</text>
</comment>
<dbReference type="PANTHER" id="PTHR24123:SF85">
    <property type="entry name" value="ANKYRIN REPEAT DOMAIN-CONTAINING PROTEIN 55"/>
    <property type="match status" value="1"/>
</dbReference>
<dbReference type="InterPro" id="IPR002110">
    <property type="entry name" value="Ankyrin_rpt"/>
</dbReference>
<dbReference type="GeneID" id="19158241"/>
<organism evidence="4 5">
    <name type="scientific">Capronia coronata CBS 617.96</name>
    <dbReference type="NCBI Taxonomy" id="1182541"/>
    <lineage>
        <taxon>Eukaryota</taxon>
        <taxon>Fungi</taxon>
        <taxon>Dikarya</taxon>
        <taxon>Ascomycota</taxon>
        <taxon>Pezizomycotina</taxon>
        <taxon>Eurotiomycetes</taxon>
        <taxon>Chaetothyriomycetidae</taxon>
        <taxon>Chaetothyriales</taxon>
        <taxon>Herpotrichiellaceae</taxon>
        <taxon>Capronia</taxon>
    </lineage>
</organism>
<accession>W9YCJ1</accession>
<dbReference type="RefSeq" id="XP_007722442.1">
    <property type="nucleotide sequence ID" value="XM_007724252.1"/>
</dbReference>
<name>W9YCJ1_9EURO</name>
<evidence type="ECO:0000256" key="1">
    <source>
        <dbReference type="ARBA" id="ARBA00022737"/>
    </source>
</evidence>
<evidence type="ECO:0000256" key="3">
    <source>
        <dbReference type="PROSITE-ProRule" id="PRU00023"/>
    </source>
</evidence>
<evidence type="ECO:0000313" key="5">
    <source>
        <dbReference type="Proteomes" id="UP000019484"/>
    </source>
</evidence>
<feature type="repeat" description="ANK" evidence="3">
    <location>
        <begin position="484"/>
        <end position="516"/>
    </location>
</feature>
<dbReference type="SMART" id="SM00248">
    <property type="entry name" value="ANK"/>
    <property type="match status" value="7"/>
</dbReference>
<sequence length="706" mass="77625">MDPVSVISLISFAGRCSDLLGKWIKTIRNAPNEILSLHNELSDLKMLLVEYEALKPFLCPERDCTDVGYHSSETAFTACLAKIRSIFQELNVLLETVLEERPSLDPQFQRHRWLRKRNSASRLQQELGRARQTLRDVINSASMTPLGRIDLRLESIRAVLSTDSSQSIHSPVDDVGPPLTAEAVPLALEGLRRIQGHSAKVFTVTAYRRSPCDLRCRCSCHTRSPLSQWNVLPRIIGTIFVGYTGLPTLGARCDSGSCYQSQVQAIQVVYTFPSWFMQRTLDLVGGKNSQGDPECSITLRNRVEYTLDNSLFQLARNGNVDAMKLKLNQHCAHPNDLSLRGGQTAFDWGLQYAIRSNNLDPCRILVAAGADLEIEDDYEMNSALIASDVMFTGQYQPIEAGLSELPSNVDLMALWNFSHLHRVVLGILPLDLTTEIKNLTHRSHIDARDSQRRSCLHWAASRGDAAATQTLLLAGGDPKAISLEGRTPLHYAVQAGSVHCVDLLLLAGCDVHLKDKRGDDAILVAAWASDAPLMIETLVKAGANIMSHNAGGVTCLQSAACLNHAGNVAALLDLGADIDAFDQNGDTPLFETIYYDCKQAFETLLQRRIDWTHRRRDGSTILHIVALHGGLDTIKAVGPHIAGVDLSLANAKGQTALEMLADRLVPCEEFSQRFRMLIETLSDLTDSASEGNFESALEVQLDSGTA</sequence>
<dbReference type="Proteomes" id="UP000019484">
    <property type="component" value="Unassembled WGS sequence"/>
</dbReference>
<protein>
    <submittedName>
        <fullName evidence="4">Uncharacterized protein</fullName>
    </submittedName>
</protein>
<dbReference type="PROSITE" id="PS50088">
    <property type="entry name" value="ANK_REPEAT"/>
    <property type="match status" value="2"/>
</dbReference>
<dbReference type="OrthoDB" id="4340554at2759"/>
<dbReference type="Gene3D" id="1.25.40.20">
    <property type="entry name" value="Ankyrin repeat-containing domain"/>
    <property type="match status" value="3"/>
</dbReference>
<proteinExistence type="predicted"/>
<dbReference type="HOGENOM" id="CLU_010556_0_0_1"/>
<dbReference type="InterPro" id="IPR036770">
    <property type="entry name" value="Ankyrin_rpt-contain_sf"/>
</dbReference>
<dbReference type="AlphaFoldDB" id="W9YCJ1"/>
<dbReference type="Pfam" id="PF12796">
    <property type="entry name" value="Ank_2"/>
    <property type="match status" value="2"/>
</dbReference>
<dbReference type="InterPro" id="IPR051165">
    <property type="entry name" value="Multifunctional_ANK_Repeat"/>
</dbReference>
<dbReference type="EMBL" id="AMWN01000003">
    <property type="protein sequence ID" value="EXJ90248.1"/>
    <property type="molecule type" value="Genomic_DNA"/>
</dbReference>
<keyword evidence="2 3" id="KW-0040">ANK repeat</keyword>
<evidence type="ECO:0000256" key="2">
    <source>
        <dbReference type="ARBA" id="ARBA00023043"/>
    </source>
</evidence>
<dbReference type="eggNOG" id="KOG0504">
    <property type="taxonomic scope" value="Eukaryota"/>
</dbReference>
<reference evidence="4 5" key="1">
    <citation type="submission" date="2013-03" db="EMBL/GenBank/DDBJ databases">
        <title>The Genome Sequence of Capronia coronata CBS 617.96.</title>
        <authorList>
            <consortium name="The Broad Institute Genomics Platform"/>
            <person name="Cuomo C."/>
            <person name="de Hoog S."/>
            <person name="Gorbushina A."/>
            <person name="Walker B."/>
            <person name="Young S.K."/>
            <person name="Zeng Q."/>
            <person name="Gargeya S."/>
            <person name="Fitzgerald M."/>
            <person name="Haas B."/>
            <person name="Abouelleil A."/>
            <person name="Allen A.W."/>
            <person name="Alvarado L."/>
            <person name="Arachchi H.M."/>
            <person name="Berlin A.M."/>
            <person name="Chapman S.B."/>
            <person name="Gainer-Dewar J."/>
            <person name="Goldberg J."/>
            <person name="Griggs A."/>
            <person name="Gujja S."/>
            <person name="Hansen M."/>
            <person name="Howarth C."/>
            <person name="Imamovic A."/>
            <person name="Ireland A."/>
            <person name="Larimer J."/>
            <person name="McCowan C."/>
            <person name="Murphy C."/>
            <person name="Pearson M."/>
            <person name="Poon T.W."/>
            <person name="Priest M."/>
            <person name="Roberts A."/>
            <person name="Saif S."/>
            <person name="Shea T."/>
            <person name="Sisk P."/>
            <person name="Sykes S."/>
            <person name="Wortman J."/>
            <person name="Nusbaum C."/>
            <person name="Birren B."/>
        </authorList>
    </citation>
    <scope>NUCLEOTIDE SEQUENCE [LARGE SCALE GENOMIC DNA]</scope>
    <source>
        <strain evidence="4 5">CBS 617.96</strain>
    </source>
</reference>
<keyword evidence="5" id="KW-1185">Reference proteome</keyword>
<dbReference type="SUPFAM" id="SSF48403">
    <property type="entry name" value="Ankyrin repeat"/>
    <property type="match status" value="1"/>
</dbReference>
<dbReference type="PROSITE" id="PS50297">
    <property type="entry name" value="ANK_REP_REGION"/>
    <property type="match status" value="1"/>
</dbReference>
<keyword evidence="1" id="KW-0677">Repeat</keyword>
<evidence type="ECO:0000313" key="4">
    <source>
        <dbReference type="EMBL" id="EXJ90248.1"/>
    </source>
</evidence>
<dbReference type="STRING" id="1182541.W9YCJ1"/>